<dbReference type="InterPro" id="IPR050680">
    <property type="entry name" value="YpeA/RimI_acetyltransf"/>
</dbReference>
<dbReference type="PANTHER" id="PTHR43420">
    <property type="entry name" value="ACETYLTRANSFERASE"/>
    <property type="match status" value="1"/>
</dbReference>
<evidence type="ECO:0000256" key="2">
    <source>
        <dbReference type="ARBA" id="ARBA00023315"/>
    </source>
</evidence>
<proteinExistence type="predicted"/>
<keyword evidence="1" id="KW-0808">Transferase</keyword>
<organism evidence="4 5">
    <name type="scientific">Paenibacillus helianthi</name>
    <dbReference type="NCBI Taxonomy" id="1349432"/>
    <lineage>
        <taxon>Bacteria</taxon>
        <taxon>Bacillati</taxon>
        <taxon>Bacillota</taxon>
        <taxon>Bacilli</taxon>
        <taxon>Bacillales</taxon>
        <taxon>Paenibacillaceae</taxon>
        <taxon>Paenibacillus</taxon>
    </lineage>
</organism>
<dbReference type="InterPro" id="IPR000182">
    <property type="entry name" value="GNAT_dom"/>
</dbReference>
<sequence length="201" mass="22970">MNQNEVWRAHDEEASASLDISIREMAVEEQGCLADIDDSFIVDSVLVLSFSGNQFNYTVKDIPSYEKSYTAEVSEEADAADGSTELIHPDQVTYLAFAENQIVGRIVLKKNWNHYALIEMIQVDKAFRRHGVGRQLMEQARHWALEQELPGIMLETQSINVSACRFYESIGFVIGGFDKYVYRGIPKACEEVAVYWYLHFK</sequence>
<dbReference type="CDD" id="cd04301">
    <property type="entry name" value="NAT_SF"/>
    <property type="match status" value="1"/>
</dbReference>
<feature type="domain" description="N-acetyltransferase" evidence="3">
    <location>
        <begin position="52"/>
        <end position="201"/>
    </location>
</feature>
<keyword evidence="5" id="KW-1185">Reference proteome</keyword>
<evidence type="ECO:0000256" key="1">
    <source>
        <dbReference type="ARBA" id="ARBA00022679"/>
    </source>
</evidence>
<name>A0ABX3EU86_9BACL</name>
<evidence type="ECO:0000259" key="3">
    <source>
        <dbReference type="PROSITE" id="PS51186"/>
    </source>
</evidence>
<evidence type="ECO:0000313" key="5">
    <source>
        <dbReference type="Proteomes" id="UP000186058"/>
    </source>
</evidence>
<gene>
    <name evidence="4" type="ORF">A3844_08700</name>
</gene>
<protein>
    <submittedName>
        <fullName evidence="4">Streptothricin acetyltransferase</fullName>
    </submittedName>
</protein>
<reference evidence="4 5" key="1">
    <citation type="submission" date="2016-03" db="EMBL/GenBank/DDBJ databases">
        <authorList>
            <person name="Sant'Anna F.H."/>
            <person name="Ambrosini A."/>
            <person name="Souza R."/>
            <person name="Bach E."/>
            <person name="Fernandes G."/>
            <person name="Balsanelli E."/>
            <person name="Baura V.A."/>
            <person name="Souza E.M."/>
            <person name="Passaglia L."/>
        </authorList>
    </citation>
    <scope>NUCLEOTIDE SEQUENCE [LARGE SCALE GENOMIC DNA]</scope>
    <source>
        <strain evidence="4 5">P26E</strain>
    </source>
</reference>
<dbReference type="Pfam" id="PF00583">
    <property type="entry name" value="Acetyltransf_1"/>
    <property type="match status" value="1"/>
</dbReference>
<dbReference type="SUPFAM" id="SSF55729">
    <property type="entry name" value="Acyl-CoA N-acyltransferases (Nat)"/>
    <property type="match status" value="1"/>
</dbReference>
<evidence type="ECO:0000313" key="4">
    <source>
        <dbReference type="EMBL" id="OKP88163.1"/>
    </source>
</evidence>
<dbReference type="Proteomes" id="UP000186058">
    <property type="component" value="Unassembled WGS sequence"/>
</dbReference>
<accession>A0ABX3EU86</accession>
<dbReference type="PROSITE" id="PS51186">
    <property type="entry name" value="GNAT"/>
    <property type="match status" value="1"/>
</dbReference>
<keyword evidence="2" id="KW-0012">Acyltransferase</keyword>
<dbReference type="InterPro" id="IPR008125">
    <property type="entry name" value="Streptothricin_AcTrfase"/>
</dbReference>
<comment type="caution">
    <text evidence="4">The sequence shown here is derived from an EMBL/GenBank/DDBJ whole genome shotgun (WGS) entry which is preliminary data.</text>
</comment>
<dbReference type="InterPro" id="IPR016181">
    <property type="entry name" value="Acyl_CoA_acyltransferase"/>
</dbReference>
<dbReference type="EMBL" id="LVWI01000032">
    <property type="protein sequence ID" value="OKP88163.1"/>
    <property type="molecule type" value="Genomic_DNA"/>
</dbReference>
<dbReference type="RefSeq" id="WP_074107200.1">
    <property type="nucleotide sequence ID" value="NZ_LVWI01000032.1"/>
</dbReference>
<dbReference type="PRINTS" id="PR01754">
    <property type="entry name" value="SACTRNSFRASE"/>
</dbReference>
<dbReference type="Gene3D" id="3.40.630.30">
    <property type="match status" value="1"/>
</dbReference>